<dbReference type="PANTHER" id="PTHR23092:SF15">
    <property type="entry name" value="INACTIVE NON-CANONICAL POLY(A) RNA POLYMERASE PROTEIN TRF4-2-RELATED"/>
    <property type="match status" value="1"/>
</dbReference>
<reference evidence="10 11" key="1">
    <citation type="journal article" date="2016" name="Nat. Commun.">
        <title>Extremotolerant tardigrade genome and improved radiotolerance of human cultured cells by tardigrade-unique protein.</title>
        <authorList>
            <person name="Hashimoto T."/>
            <person name="Horikawa D.D."/>
            <person name="Saito Y."/>
            <person name="Kuwahara H."/>
            <person name="Kozuka-Hata H."/>
            <person name="Shin-I T."/>
            <person name="Minakuchi Y."/>
            <person name="Ohishi K."/>
            <person name="Motoyama A."/>
            <person name="Aizu T."/>
            <person name="Enomoto A."/>
            <person name="Kondo K."/>
            <person name="Tanaka S."/>
            <person name="Hara Y."/>
            <person name="Koshikawa S."/>
            <person name="Sagara H."/>
            <person name="Miura T."/>
            <person name="Yokobori S."/>
            <person name="Miyagawa K."/>
            <person name="Suzuki Y."/>
            <person name="Kubo T."/>
            <person name="Oyama M."/>
            <person name="Kohara Y."/>
            <person name="Fujiyama A."/>
            <person name="Arakawa K."/>
            <person name="Katayama T."/>
            <person name="Toyoda A."/>
            <person name="Kunieda T."/>
        </authorList>
    </citation>
    <scope>NUCLEOTIDE SEQUENCE [LARGE SCALE GENOMIC DNA]</scope>
    <source>
        <strain evidence="10 11">YOKOZUNA-1</strain>
    </source>
</reference>
<feature type="compositionally biased region" description="Polar residues" evidence="7">
    <location>
        <begin position="556"/>
        <end position="565"/>
    </location>
</feature>
<evidence type="ECO:0000256" key="1">
    <source>
        <dbReference type="ARBA" id="ARBA00001936"/>
    </source>
</evidence>
<feature type="compositionally biased region" description="Low complexity" evidence="7">
    <location>
        <begin position="758"/>
        <end position="768"/>
    </location>
</feature>
<comment type="similarity">
    <text evidence="2">Belongs to the DNA polymerase type-B-like family.</text>
</comment>
<evidence type="ECO:0000256" key="2">
    <source>
        <dbReference type="ARBA" id="ARBA00008593"/>
    </source>
</evidence>
<keyword evidence="11" id="KW-1185">Reference proteome</keyword>
<dbReference type="Pfam" id="PF03828">
    <property type="entry name" value="PAP_assoc"/>
    <property type="match status" value="1"/>
</dbReference>
<feature type="compositionally biased region" description="Polar residues" evidence="7">
    <location>
        <begin position="636"/>
        <end position="647"/>
    </location>
</feature>
<feature type="domain" description="PAP-associated" evidence="8">
    <location>
        <begin position="375"/>
        <end position="434"/>
    </location>
</feature>
<dbReference type="InterPro" id="IPR002058">
    <property type="entry name" value="PAP_assoc"/>
</dbReference>
<feature type="compositionally biased region" description="Basic and acidic residues" evidence="7">
    <location>
        <begin position="506"/>
        <end position="519"/>
    </location>
</feature>
<dbReference type="GO" id="GO:0005730">
    <property type="term" value="C:nucleolus"/>
    <property type="evidence" value="ECO:0007669"/>
    <property type="project" value="TreeGrafter"/>
</dbReference>
<dbReference type="Gene3D" id="3.30.460.10">
    <property type="entry name" value="Beta Polymerase, domain 2"/>
    <property type="match status" value="1"/>
</dbReference>
<dbReference type="STRING" id="947166.A0A1D1V9M4"/>
<dbReference type="GO" id="GO:0031123">
    <property type="term" value="P:RNA 3'-end processing"/>
    <property type="evidence" value="ECO:0007669"/>
    <property type="project" value="TreeGrafter"/>
</dbReference>
<dbReference type="InterPro" id="IPR043519">
    <property type="entry name" value="NT_sf"/>
</dbReference>
<dbReference type="EC" id="2.7.7.19" evidence="3"/>
<dbReference type="Gene3D" id="1.10.1410.10">
    <property type="match status" value="1"/>
</dbReference>
<feature type="region of interest" description="Disordered" evidence="7">
    <location>
        <begin position="688"/>
        <end position="809"/>
    </location>
</feature>
<evidence type="ECO:0000256" key="5">
    <source>
        <dbReference type="ARBA" id="ARBA00022723"/>
    </source>
</evidence>
<evidence type="ECO:0000259" key="9">
    <source>
        <dbReference type="Pfam" id="PF22600"/>
    </source>
</evidence>
<dbReference type="GO" id="GO:0031499">
    <property type="term" value="C:TRAMP complex"/>
    <property type="evidence" value="ECO:0007669"/>
    <property type="project" value="TreeGrafter"/>
</dbReference>
<comment type="caution">
    <text evidence="10">The sequence shown here is derived from an EMBL/GenBank/DDBJ whole genome shotgun (WGS) entry which is preliminary data.</text>
</comment>
<feature type="region of interest" description="Disordered" evidence="7">
    <location>
        <begin position="132"/>
        <end position="158"/>
    </location>
</feature>
<protein>
    <recommendedName>
        <fullName evidence="3">polynucleotide adenylyltransferase</fullName>
        <ecNumber evidence="3">2.7.7.19</ecNumber>
    </recommendedName>
</protein>
<evidence type="ECO:0000256" key="3">
    <source>
        <dbReference type="ARBA" id="ARBA00012388"/>
    </source>
</evidence>
<dbReference type="GO" id="GO:0043634">
    <property type="term" value="P:polyadenylation-dependent ncRNA catabolic process"/>
    <property type="evidence" value="ECO:0007669"/>
    <property type="project" value="TreeGrafter"/>
</dbReference>
<dbReference type="GO" id="GO:1990817">
    <property type="term" value="F:poly(A) RNA polymerase activity"/>
    <property type="evidence" value="ECO:0007669"/>
    <property type="project" value="UniProtKB-EC"/>
</dbReference>
<dbReference type="FunFam" id="3.30.460.10:FF:000006">
    <property type="entry name" value="non-canonical poly(A) RNA polymerase PAPD5"/>
    <property type="match status" value="1"/>
</dbReference>
<keyword evidence="4" id="KW-0808">Transferase</keyword>
<feature type="compositionally biased region" description="Low complexity" evidence="7">
    <location>
        <begin position="537"/>
        <end position="555"/>
    </location>
</feature>
<comment type="cofactor">
    <cofactor evidence="1">
        <name>Mn(2+)</name>
        <dbReference type="ChEBI" id="CHEBI:29035"/>
    </cofactor>
</comment>
<dbReference type="GO" id="GO:0003729">
    <property type="term" value="F:mRNA binding"/>
    <property type="evidence" value="ECO:0007669"/>
    <property type="project" value="TreeGrafter"/>
</dbReference>
<dbReference type="Pfam" id="PF22600">
    <property type="entry name" value="MTPAP-like_central"/>
    <property type="match status" value="1"/>
</dbReference>
<feature type="compositionally biased region" description="Polar residues" evidence="7">
    <location>
        <begin position="692"/>
        <end position="705"/>
    </location>
</feature>
<dbReference type="Proteomes" id="UP000186922">
    <property type="component" value="Unassembled WGS sequence"/>
</dbReference>
<feature type="compositionally biased region" description="Low complexity" evidence="7">
    <location>
        <begin position="728"/>
        <end position="739"/>
    </location>
</feature>
<dbReference type="SUPFAM" id="SSF81631">
    <property type="entry name" value="PAP/OAS1 substrate-binding domain"/>
    <property type="match status" value="1"/>
</dbReference>
<evidence type="ECO:0000256" key="6">
    <source>
        <dbReference type="ARBA" id="ARBA00022842"/>
    </source>
</evidence>
<evidence type="ECO:0000313" key="10">
    <source>
        <dbReference type="EMBL" id="GAU96387.1"/>
    </source>
</evidence>
<dbReference type="SUPFAM" id="SSF81301">
    <property type="entry name" value="Nucleotidyltransferase"/>
    <property type="match status" value="1"/>
</dbReference>
<dbReference type="InterPro" id="IPR054708">
    <property type="entry name" value="MTPAP-like_central"/>
</dbReference>
<accession>A0A1D1V9M4</accession>
<evidence type="ECO:0000259" key="8">
    <source>
        <dbReference type="Pfam" id="PF03828"/>
    </source>
</evidence>
<feature type="compositionally biased region" description="Polar residues" evidence="7">
    <location>
        <begin position="717"/>
        <end position="727"/>
    </location>
</feature>
<feature type="domain" description="Poly(A) RNA polymerase mitochondrial-like central palm" evidence="9">
    <location>
        <begin position="181"/>
        <end position="316"/>
    </location>
</feature>
<dbReference type="InterPro" id="IPR045862">
    <property type="entry name" value="Trf4-like"/>
</dbReference>
<gene>
    <name evidence="10" type="primary">RvY_07842-1</name>
    <name evidence="10" type="synonym">RvY_07842.1</name>
    <name evidence="10" type="ORF">RvY_07842</name>
</gene>
<sequence>MALSACAKEVWLQPEQLGRTSRDWSDITRGANKSSSAAANHLANLSSHFLPCLSSNGYNANMTRQAAQQLDSRFSPAALANLPPQLLPLALHGIAAAAAAAAAQQNTHQSTSSLQRNASSNPLASHLPRSVLQHHPSSAPQLRPRDNRPIVASSAPNSLTKMYGGTPWIKDKPYKSGIDRLHEEIEDFYEYMSPTPAEKRMRKDLVDRIGNVIKGKFPNVEVDYFGSFRTSLFLPTSDIDMVLFGEWQGPPPLFALKDMLIQAGICTPDGVKVLDKASVPIIKLTDKRTRVKVDISFSSSVVKNNGIRSAELINGYMTEYNCLAKLVLVLKQFLLQRDLNEVFTGGISSYSLILMTVSFLQLHPRYQPKAEVPKLGVLLIVFFELYGKHFNYKDTAIRVKDGGSYIPKEEMERSMPDGLTASVLCIEDPLQPGNDIGRSSYGALQVKHAFEYAYSQLSHAVFDDGGFVDVDADGDSASPSILGRIIRITDDVIDYRRKVEKEFGTAKDGKETKKQEKRSYANILRSPPKQQPELLMSCGSSAVSSSSFDNRSVTSGESGASSMADSDTELEGPVGSCSTLREETSMKKGSLSSVGKSHERPGSAPPAGLGRNGVSTRDASVQSEDRTSKEDEDGNASDTNSIRSARSQPEVIKIVSYNDPTAQTLSTRSLDGGESSYRIAVLGNFPRGPSGVRSSQSLHNHSQPNLPLHSPIVVSGNGPSFRTSGFHAQQAQPQRRPPQYNGNGWEGSNGDSEENWHQGSSRVYRQGQQQGGMRGSENFGGNRQRKRGDGPPTSVRRGDGKGNSWNYKS</sequence>
<dbReference type="EMBL" id="BDGG01000003">
    <property type="protein sequence ID" value="GAU96387.1"/>
    <property type="molecule type" value="Genomic_DNA"/>
</dbReference>
<dbReference type="CDD" id="cd05402">
    <property type="entry name" value="NT_PAP_TUTase"/>
    <property type="match status" value="1"/>
</dbReference>
<organism evidence="10 11">
    <name type="scientific">Ramazzottius varieornatus</name>
    <name type="common">Water bear</name>
    <name type="synonym">Tardigrade</name>
    <dbReference type="NCBI Taxonomy" id="947166"/>
    <lineage>
        <taxon>Eukaryota</taxon>
        <taxon>Metazoa</taxon>
        <taxon>Ecdysozoa</taxon>
        <taxon>Tardigrada</taxon>
        <taxon>Eutardigrada</taxon>
        <taxon>Parachela</taxon>
        <taxon>Hypsibioidea</taxon>
        <taxon>Ramazzottiidae</taxon>
        <taxon>Ramazzottius</taxon>
    </lineage>
</organism>
<evidence type="ECO:0000256" key="7">
    <source>
        <dbReference type="SAM" id="MobiDB-lite"/>
    </source>
</evidence>
<dbReference type="PANTHER" id="PTHR23092">
    <property type="entry name" value="POLY(A) RNA POLYMERASE"/>
    <property type="match status" value="1"/>
</dbReference>
<dbReference type="OrthoDB" id="273917at2759"/>
<evidence type="ECO:0000313" key="11">
    <source>
        <dbReference type="Proteomes" id="UP000186922"/>
    </source>
</evidence>
<feature type="region of interest" description="Disordered" evidence="7">
    <location>
        <begin position="506"/>
        <end position="647"/>
    </location>
</feature>
<feature type="compositionally biased region" description="Polar residues" evidence="7">
    <location>
        <begin position="613"/>
        <end position="622"/>
    </location>
</feature>
<dbReference type="FunFam" id="1.10.1410.10:FF:000003">
    <property type="entry name" value="non-canonical poly(A) RNA polymerase PAPD7"/>
    <property type="match status" value="1"/>
</dbReference>
<keyword evidence="5" id="KW-0479">Metal-binding</keyword>
<dbReference type="AlphaFoldDB" id="A0A1D1V9M4"/>
<keyword evidence="6" id="KW-0460">Magnesium</keyword>
<proteinExistence type="inferred from homology"/>
<name>A0A1D1V9M4_RAMVA</name>
<dbReference type="GO" id="GO:0046872">
    <property type="term" value="F:metal ion binding"/>
    <property type="evidence" value="ECO:0007669"/>
    <property type="project" value="UniProtKB-KW"/>
</dbReference>
<evidence type="ECO:0000256" key="4">
    <source>
        <dbReference type="ARBA" id="ARBA00022679"/>
    </source>
</evidence>